<keyword evidence="7" id="KW-0406">Ion transport</keyword>
<proteinExistence type="inferred from homology"/>
<keyword evidence="2" id="KW-0813">Transport</keyword>
<feature type="transmembrane region" description="Helical" evidence="10">
    <location>
        <begin position="161"/>
        <end position="179"/>
    </location>
</feature>
<dbReference type="PANTHER" id="PTHR32468">
    <property type="entry name" value="CATION/H + ANTIPORTER"/>
    <property type="match status" value="1"/>
</dbReference>
<organism evidence="14 15">
    <name type="scientific">Lithospermum erythrorhizon</name>
    <name type="common">Purple gromwell</name>
    <name type="synonym">Lithospermum officinale var. erythrorhizon</name>
    <dbReference type="NCBI Taxonomy" id="34254"/>
    <lineage>
        <taxon>Eukaryota</taxon>
        <taxon>Viridiplantae</taxon>
        <taxon>Streptophyta</taxon>
        <taxon>Embryophyta</taxon>
        <taxon>Tracheophyta</taxon>
        <taxon>Spermatophyta</taxon>
        <taxon>Magnoliopsida</taxon>
        <taxon>eudicotyledons</taxon>
        <taxon>Gunneridae</taxon>
        <taxon>Pentapetalae</taxon>
        <taxon>asterids</taxon>
        <taxon>lamiids</taxon>
        <taxon>Boraginales</taxon>
        <taxon>Boraginaceae</taxon>
        <taxon>Boraginoideae</taxon>
        <taxon>Lithospermeae</taxon>
        <taxon>Lithospermum</taxon>
    </lineage>
</organism>
<feature type="transmembrane region" description="Helical" evidence="10">
    <location>
        <begin position="57"/>
        <end position="75"/>
    </location>
</feature>
<keyword evidence="5" id="KW-0630">Potassium</keyword>
<evidence type="ECO:0000259" key="12">
    <source>
        <dbReference type="Pfam" id="PF23256"/>
    </source>
</evidence>
<dbReference type="GO" id="GO:0012505">
    <property type="term" value="C:endomembrane system"/>
    <property type="evidence" value="ECO:0007669"/>
    <property type="project" value="TreeGrafter"/>
</dbReference>
<dbReference type="GO" id="GO:0016020">
    <property type="term" value="C:membrane"/>
    <property type="evidence" value="ECO:0007669"/>
    <property type="project" value="UniProtKB-SubCell"/>
</dbReference>
<feature type="transmembrane region" description="Helical" evidence="10">
    <location>
        <begin position="223"/>
        <end position="243"/>
    </location>
</feature>
<evidence type="ECO:0000256" key="5">
    <source>
        <dbReference type="ARBA" id="ARBA00022958"/>
    </source>
</evidence>
<feature type="transmembrane region" description="Helical" evidence="10">
    <location>
        <begin position="341"/>
        <end position="364"/>
    </location>
</feature>
<dbReference type="Gene3D" id="1.20.1530.20">
    <property type="match status" value="1"/>
</dbReference>
<keyword evidence="6 10" id="KW-1133">Transmembrane helix</keyword>
<reference evidence="14 15" key="1">
    <citation type="submission" date="2024-01" db="EMBL/GenBank/DDBJ databases">
        <title>The complete chloroplast genome sequence of Lithospermum erythrorhizon: insights into the phylogenetic relationship among Boraginaceae species and the maternal lineages of purple gromwells.</title>
        <authorList>
            <person name="Okada T."/>
            <person name="Watanabe K."/>
        </authorList>
    </citation>
    <scope>NUCLEOTIDE SEQUENCE [LARGE SCALE GENOMIC DNA]</scope>
</reference>
<evidence type="ECO:0000256" key="9">
    <source>
        <dbReference type="ARBA" id="ARBA00038341"/>
    </source>
</evidence>
<evidence type="ECO:0000256" key="10">
    <source>
        <dbReference type="SAM" id="Phobius"/>
    </source>
</evidence>
<sequence>MDQKICMVHKPSPKCRGWFFGENPLTYPTSILLCQLSLCMLLTGFLHSLLNPIGESAFISQVLTGVILGPAFVGSSDGFKYSVFPVTSFYVCDTFAYFGLMLYMFLVGVKTDLTLIWKCGKRSVLIGALTFFMPFILNFVMSEVLLHTVALDASLHKSMHWIAALLALNSFHVIVCLLADLNLMNSVLGKVAVSASMISGTCSWIFVSIAFTAKQTLGEKTALAMGLLFVTISSTIIFVVLVMRPIVLWMARHTVDEESISSGYISVIFIMIMVCALTGEILGQHFLFGPMILGIAIPDGPPIGSALIKKLDCFVSTILLPLYFVISATRTDFQSIELRNVLVIGMMAVFAFLVKLTAVMLPALLCKMPVTDSLCLGLILSTQGITEVIIIQRANSLGCIDRQSYTILLLSIVLLTGTTSPIVKYLYKPFKSYMPYKKRTIQNLGPDPELRMLACIYYQDHTPSVINLLEASYPTIDDPICFYVVHLIDLAERAAARLEPHYLGKRNPNLCESERVVNAFRLYGQQNQGNVTLFPYTSISPFATMHEDVCQLALDKRVSMVIVPFHKLFSIGASENEVPAIRSVNQNIIRRAPCSVGILVDRDTSSSQAPSLFNTDLYTIGVIFLGGQDDREALAYASRMAKHPHVSITVVRFVGPDDGKLSKEKEKDSDIIKEVKYYCSKNERFIYEEEHIKNTVDLIGVMRKIENLFNLILVGRHHDSSSPLLMGLTEWNDFQELGSIGDMLGSTNSTCTVSVLVVQQHSFVDGASLNSPRTTVEQSYTSVDMPHDAHKVWPVEGKQTV</sequence>
<name>A0AAV3Q3A2_LITER</name>
<feature type="transmembrane region" description="Helical" evidence="10">
    <location>
        <begin position="95"/>
        <end position="117"/>
    </location>
</feature>
<protein>
    <submittedName>
        <fullName evidence="14">Transporter</fullName>
    </submittedName>
</protein>
<evidence type="ECO:0000256" key="1">
    <source>
        <dbReference type="ARBA" id="ARBA00004141"/>
    </source>
</evidence>
<dbReference type="GO" id="GO:0015297">
    <property type="term" value="F:antiporter activity"/>
    <property type="evidence" value="ECO:0007669"/>
    <property type="project" value="InterPro"/>
</dbReference>
<dbReference type="InterPro" id="IPR057291">
    <property type="entry name" value="CHX17_2nd"/>
</dbReference>
<dbReference type="GO" id="GO:0006885">
    <property type="term" value="P:regulation of pH"/>
    <property type="evidence" value="ECO:0007669"/>
    <property type="project" value="TreeGrafter"/>
</dbReference>
<accession>A0AAV3Q3A2</accession>
<evidence type="ECO:0000256" key="8">
    <source>
        <dbReference type="ARBA" id="ARBA00023136"/>
    </source>
</evidence>
<dbReference type="InterPro" id="IPR050794">
    <property type="entry name" value="CPA2_transporter"/>
</dbReference>
<feature type="transmembrane region" description="Helical" evidence="10">
    <location>
        <begin position="307"/>
        <end position="329"/>
    </location>
</feature>
<evidence type="ECO:0000256" key="7">
    <source>
        <dbReference type="ARBA" id="ARBA00023065"/>
    </source>
</evidence>
<dbReference type="Pfam" id="PF00999">
    <property type="entry name" value="Na_H_Exchanger"/>
    <property type="match status" value="1"/>
</dbReference>
<feature type="domain" description="Cation/H+ exchanger transmembrane" evidence="11">
    <location>
        <begin position="50"/>
        <end position="424"/>
    </location>
</feature>
<dbReference type="InterPro" id="IPR057290">
    <property type="entry name" value="CHX17_C"/>
</dbReference>
<dbReference type="Pfam" id="PF23259">
    <property type="entry name" value="CHX17_C"/>
    <property type="match status" value="1"/>
</dbReference>
<feature type="domain" description="Cation/H(+) antiporter C-terminal" evidence="13">
    <location>
        <begin position="620"/>
        <end position="761"/>
    </location>
</feature>
<evidence type="ECO:0000256" key="4">
    <source>
        <dbReference type="ARBA" id="ARBA00022692"/>
    </source>
</evidence>
<feature type="transmembrane region" description="Helical" evidence="10">
    <location>
        <begin position="264"/>
        <end position="287"/>
    </location>
</feature>
<dbReference type="InterPro" id="IPR038770">
    <property type="entry name" value="Na+/solute_symporter_sf"/>
</dbReference>
<evidence type="ECO:0000313" key="14">
    <source>
        <dbReference type="EMBL" id="GAA0157085.1"/>
    </source>
</evidence>
<keyword evidence="4 10" id="KW-0812">Transmembrane</keyword>
<evidence type="ECO:0000259" key="13">
    <source>
        <dbReference type="Pfam" id="PF23259"/>
    </source>
</evidence>
<keyword evidence="8 10" id="KW-0472">Membrane</keyword>
<dbReference type="GO" id="GO:1902600">
    <property type="term" value="P:proton transmembrane transport"/>
    <property type="evidence" value="ECO:0007669"/>
    <property type="project" value="InterPro"/>
</dbReference>
<dbReference type="InterPro" id="IPR006153">
    <property type="entry name" value="Cation/H_exchanger_TM"/>
</dbReference>
<comment type="similarity">
    <text evidence="9">Belongs to the monovalent cation:proton antiporter 2 (CPA2) transporter (TC 2.A.37) family. CHX (TC 2.A.37.4) subfamily.</text>
</comment>
<comment type="caution">
    <text evidence="14">The sequence shown here is derived from an EMBL/GenBank/DDBJ whole genome shotgun (WGS) entry which is preliminary data.</text>
</comment>
<evidence type="ECO:0000256" key="6">
    <source>
        <dbReference type="ARBA" id="ARBA00022989"/>
    </source>
</evidence>
<dbReference type="Proteomes" id="UP001454036">
    <property type="component" value="Unassembled WGS sequence"/>
</dbReference>
<evidence type="ECO:0000259" key="11">
    <source>
        <dbReference type="Pfam" id="PF00999"/>
    </source>
</evidence>
<dbReference type="GO" id="GO:0006813">
    <property type="term" value="P:potassium ion transport"/>
    <property type="evidence" value="ECO:0007669"/>
    <property type="project" value="UniProtKB-KW"/>
</dbReference>
<feature type="transmembrane region" description="Helical" evidence="10">
    <location>
        <begin position="124"/>
        <end position="141"/>
    </location>
</feature>
<dbReference type="EMBL" id="BAABME010003022">
    <property type="protein sequence ID" value="GAA0157085.1"/>
    <property type="molecule type" value="Genomic_DNA"/>
</dbReference>
<dbReference type="PANTHER" id="PTHR32468:SF66">
    <property type="entry name" value="CATION_H+ EXCHANGER DOMAIN-CONTAINING PROTEIN"/>
    <property type="match status" value="1"/>
</dbReference>
<evidence type="ECO:0000313" key="15">
    <source>
        <dbReference type="Proteomes" id="UP001454036"/>
    </source>
</evidence>
<comment type="subcellular location">
    <subcellularLocation>
        <location evidence="1">Membrane</location>
        <topology evidence="1">Multi-pass membrane protein</topology>
    </subcellularLocation>
</comment>
<keyword evidence="15" id="KW-1185">Reference proteome</keyword>
<feature type="transmembrane region" description="Helical" evidence="10">
    <location>
        <begin position="27"/>
        <end position="50"/>
    </location>
</feature>
<dbReference type="AlphaFoldDB" id="A0AAV3Q3A2"/>
<keyword evidence="3" id="KW-0633">Potassium transport</keyword>
<evidence type="ECO:0000256" key="3">
    <source>
        <dbReference type="ARBA" id="ARBA00022538"/>
    </source>
</evidence>
<feature type="transmembrane region" description="Helical" evidence="10">
    <location>
        <begin position="191"/>
        <end position="211"/>
    </location>
</feature>
<feature type="transmembrane region" description="Helical" evidence="10">
    <location>
        <begin position="405"/>
        <end position="427"/>
    </location>
</feature>
<gene>
    <name evidence="14" type="ORF">LIER_14424</name>
</gene>
<feature type="domain" description="Cation/H(+) antiporter central" evidence="12">
    <location>
        <begin position="481"/>
        <end position="604"/>
    </location>
</feature>
<dbReference type="Pfam" id="PF23256">
    <property type="entry name" value="CHX17_2nd"/>
    <property type="match status" value="1"/>
</dbReference>
<evidence type="ECO:0000256" key="2">
    <source>
        <dbReference type="ARBA" id="ARBA00022448"/>
    </source>
</evidence>